<organism evidence="3 4">
    <name type="scientific">Cochliobolus sativus</name>
    <name type="common">Common root rot and spot blotch fungus</name>
    <name type="synonym">Bipolaris sorokiniana</name>
    <dbReference type="NCBI Taxonomy" id="45130"/>
    <lineage>
        <taxon>Eukaryota</taxon>
        <taxon>Fungi</taxon>
        <taxon>Dikarya</taxon>
        <taxon>Ascomycota</taxon>
        <taxon>Pezizomycotina</taxon>
        <taxon>Dothideomycetes</taxon>
        <taxon>Pleosporomycetidae</taxon>
        <taxon>Pleosporales</taxon>
        <taxon>Pleosporineae</taxon>
        <taxon>Pleosporaceae</taxon>
        <taxon>Bipolaris</taxon>
    </lineage>
</organism>
<dbReference type="InterPro" id="IPR002110">
    <property type="entry name" value="Ankyrin_rpt"/>
</dbReference>
<feature type="repeat" description="ANK" evidence="1">
    <location>
        <begin position="273"/>
        <end position="305"/>
    </location>
</feature>
<accession>A0A8H6DUQ8</accession>
<feature type="repeat" description="ANK" evidence="1">
    <location>
        <begin position="373"/>
        <end position="397"/>
    </location>
</feature>
<keyword evidence="1" id="KW-0040">ANK repeat</keyword>
<dbReference type="Gene3D" id="1.25.40.20">
    <property type="entry name" value="Ankyrin repeat-containing domain"/>
    <property type="match status" value="3"/>
</dbReference>
<evidence type="ECO:0000256" key="1">
    <source>
        <dbReference type="PROSITE-ProRule" id="PRU00023"/>
    </source>
</evidence>
<feature type="repeat" description="ANK" evidence="1">
    <location>
        <begin position="504"/>
        <end position="530"/>
    </location>
</feature>
<name>A0A8H6DUQ8_COCSA</name>
<feature type="repeat" description="ANK" evidence="1">
    <location>
        <begin position="340"/>
        <end position="372"/>
    </location>
</feature>
<evidence type="ECO:0000259" key="2">
    <source>
        <dbReference type="Pfam" id="PF06985"/>
    </source>
</evidence>
<dbReference type="EMBL" id="WNKQ01000014">
    <property type="protein sequence ID" value="KAF5847170.1"/>
    <property type="molecule type" value="Genomic_DNA"/>
</dbReference>
<dbReference type="PROSITE" id="PS50088">
    <property type="entry name" value="ANK_REPEAT"/>
    <property type="match status" value="6"/>
</dbReference>
<sequence>MRLLRTNPDGSFSLTWFVGDRIPRYAILSHRWEEDNHEVTLEDLSNGVASSKKGYKKIQFCAEQAKKDGLEFFWVDSCCIDKTSSAELSEAINSMFRWYRKAAKCYVYLSDVTAANCSQTQWQSAFRQSTWFTRGWTLQELLAPRSVEFFSHDNERLGDKVSLEQQIHEATGITVRALQGMPLVQFSLDERLQWMVNRKTTIEEDFAYCLLGVLNIHIPLLYGEGAENACFRLFEEINKRSDVYLFRQGRSAFYIIKEATWLIQEIDWYGVKTDPTPLLLAARLGMATLAKLLLDGEARVDLEDPRSGRTPLSWAAGSGHEAVVKLLLEAEADINLKDKEDQTPLLLAVGNRHEAVIKLLLEAEADINLKDKEGQTPLLLAVRNRHEAVVKLLLATGRVDVNLEDLLGQTPLLLAVRNRHEAVVKLLLATCRVNVDLEKPLLSAARNGHEAVVKLLLATGRVDVDSNDRYGQTPLSLAAKGGHKAVVKLLLATGRVDVDSNDRYGQTPLSLAAKGGHEAVVKLLKSFSSR</sequence>
<dbReference type="PRINTS" id="PR01415">
    <property type="entry name" value="ANKYRIN"/>
</dbReference>
<dbReference type="InterPro" id="IPR010730">
    <property type="entry name" value="HET"/>
</dbReference>
<evidence type="ECO:0000313" key="3">
    <source>
        <dbReference type="EMBL" id="KAF5847170.1"/>
    </source>
</evidence>
<proteinExistence type="predicted"/>
<dbReference type="Pfam" id="PF06985">
    <property type="entry name" value="HET"/>
    <property type="match status" value="1"/>
</dbReference>
<feature type="domain" description="Heterokaryon incompatibility" evidence="2">
    <location>
        <begin position="25"/>
        <end position="116"/>
    </location>
</feature>
<dbReference type="Pfam" id="PF12796">
    <property type="entry name" value="Ank_2"/>
    <property type="match status" value="2"/>
</dbReference>
<dbReference type="Proteomes" id="UP000624244">
    <property type="component" value="Unassembled WGS sequence"/>
</dbReference>
<dbReference type="PROSITE" id="PS50297">
    <property type="entry name" value="ANK_REP_REGION"/>
    <property type="match status" value="5"/>
</dbReference>
<evidence type="ECO:0000313" key="4">
    <source>
        <dbReference type="Proteomes" id="UP000624244"/>
    </source>
</evidence>
<dbReference type="InterPro" id="IPR036770">
    <property type="entry name" value="Ankyrin_rpt-contain_sf"/>
</dbReference>
<dbReference type="PANTHER" id="PTHR10622:SF10">
    <property type="entry name" value="HET DOMAIN-CONTAINING PROTEIN"/>
    <property type="match status" value="1"/>
</dbReference>
<comment type="caution">
    <text evidence="3">The sequence shown here is derived from an EMBL/GenBank/DDBJ whole genome shotgun (WGS) entry which is preliminary data.</text>
</comment>
<dbReference type="Pfam" id="PF00023">
    <property type="entry name" value="Ank"/>
    <property type="match status" value="1"/>
</dbReference>
<feature type="repeat" description="ANK" evidence="1">
    <location>
        <begin position="470"/>
        <end position="494"/>
    </location>
</feature>
<reference evidence="3" key="1">
    <citation type="submission" date="2019-11" db="EMBL/GenBank/DDBJ databases">
        <title>Bipolaris sorokiniana Genome sequencing.</title>
        <authorList>
            <person name="Wang H."/>
        </authorList>
    </citation>
    <scope>NUCLEOTIDE SEQUENCE</scope>
</reference>
<dbReference type="SUPFAM" id="SSF48403">
    <property type="entry name" value="Ankyrin repeat"/>
    <property type="match status" value="1"/>
</dbReference>
<feature type="repeat" description="ANK" evidence="1">
    <location>
        <begin position="307"/>
        <end position="339"/>
    </location>
</feature>
<protein>
    <recommendedName>
        <fullName evidence="2">Heterokaryon incompatibility domain-containing protein</fullName>
    </recommendedName>
</protein>
<gene>
    <name evidence="3" type="ORF">GGP41_003445</name>
</gene>
<dbReference type="AlphaFoldDB" id="A0A8H6DUQ8"/>
<dbReference type="SMART" id="SM00248">
    <property type="entry name" value="ANK"/>
    <property type="match status" value="8"/>
</dbReference>
<dbReference type="PANTHER" id="PTHR10622">
    <property type="entry name" value="HET DOMAIN-CONTAINING PROTEIN"/>
    <property type="match status" value="1"/>
</dbReference>